<dbReference type="GO" id="GO:0030497">
    <property type="term" value="P:fatty acid elongation"/>
    <property type="evidence" value="ECO:0007669"/>
    <property type="project" value="TreeGrafter"/>
</dbReference>
<gene>
    <name evidence="3" type="ORF">FJ657_04635</name>
</gene>
<dbReference type="Proteomes" id="UP000316252">
    <property type="component" value="Unassembled WGS sequence"/>
</dbReference>
<feature type="domain" description="Ketoreductase" evidence="2">
    <location>
        <begin position="4"/>
        <end position="224"/>
    </location>
</feature>
<comment type="similarity">
    <text evidence="1">Belongs to the short-chain dehydrogenases/reductases (SDR) family.</text>
</comment>
<dbReference type="InterPro" id="IPR036291">
    <property type="entry name" value="NAD(P)-bd_dom_sf"/>
</dbReference>
<reference evidence="3 4" key="1">
    <citation type="submission" date="2019-06" db="EMBL/GenBank/DDBJ databases">
        <authorList>
            <person name="Li F."/>
        </authorList>
    </citation>
    <scope>NUCLEOTIDE SEQUENCE [LARGE SCALE GENOMIC DNA]</scope>
    <source>
        <strain evidence="3 4">10F1D-1</strain>
    </source>
</reference>
<dbReference type="PANTHER" id="PTHR42760">
    <property type="entry name" value="SHORT-CHAIN DEHYDROGENASES/REDUCTASES FAMILY MEMBER"/>
    <property type="match status" value="1"/>
</dbReference>
<dbReference type="SUPFAM" id="SSF51735">
    <property type="entry name" value="NAD(P)-binding Rossmann-fold domains"/>
    <property type="match status" value="1"/>
</dbReference>
<keyword evidence="4" id="KW-1185">Reference proteome</keyword>
<dbReference type="SMART" id="SM00822">
    <property type="entry name" value="PKS_KR"/>
    <property type="match status" value="1"/>
</dbReference>
<dbReference type="AlphaFoldDB" id="A0A506Y782"/>
<dbReference type="Pfam" id="PF13561">
    <property type="entry name" value="adh_short_C2"/>
    <property type="match status" value="1"/>
</dbReference>
<accession>A0A506Y782</accession>
<proteinExistence type="inferred from homology"/>
<dbReference type="PRINTS" id="PR00080">
    <property type="entry name" value="SDRFAMILY"/>
</dbReference>
<sequence length="252" mass="25891">MTEKITLITGGGRGLGRSAALALADAGQDVVITYRASADAAQETIAAIQAKGRKAVALQLDTTEFDSFPAFVEQLRAALAETWGRDSFDHLFNNAGVGILTPVGQTTAEQIDELLNTNLKGVVLFTEAVLPLLADGGRILNVSSGLARYTAGAPYAVYAATKGAIEVYSRYLAAGLGSRGIAVNTLAPGATATDFGGGSLMSDEFQAAVSKVTALGRGGQPDDIADAVVTLLSPGARWINAQRVEASGGAYL</sequence>
<dbReference type="EMBL" id="VHQG01000001">
    <property type="protein sequence ID" value="TPW77932.1"/>
    <property type="molecule type" value="Genomic_DNA"/>
</dbReference>
<dbReference type="PANTHER" id="PTHR42760:SF53">
    <property type="entry name" value="BLR4183 PROTEIN"/>
    <property type="match status" value="1"/>
</dbReference>
<organism evidence="3 4">
    <name type="scientific">Schumannella soli</name>
    <dbReference type="NCBI Taxonomy" id="2590779"/>
    <lineage>
        <taxon>Bacteria</taxon>
        <taxon>Bacillati</taxon>
        <taxon>Actinomycetota</taxon>
        <taxon>Actinomycetes</taxon>
        <taxon>Micrococcales</taxon>
        <taxon>Microbacteriaceae</taxon>
        <taxon>Schumannella</taxon>
    </lineage>
</organism>
<protein>
    <submittedName>
        <fullName evidence="3">SDR family oxidoreductase</fullName>
    </submittedName>
</protein>
<dbReference type="InterPro" id="IPR057326">
    <property type="entry name" value="KR_dom"/>
</dbReference>
<dbReference type="Gene3D" id="3.40.50.720">
    <property type="entry name" value="NAD(P)-binding Rossmann-like Domain"/>
    <property type="match status" value="1"/>
</dbReference>
<dbReference type="OrthoDB" id="517007at2"/>
<dbReference type="RefSeq" id="WP_141162457.1">
    <property type="nucleotide sequence ID" value="NZ_VHQG01000001.1"/>
</dbReference>
<dbReference type="PRINTS" id="PR00081">
    <property type="entry name" value="GDHRDH"/>
</dbReference>
<dbReference type="InterPro" id="IPR002347">
    <property type="entry name" value="SDR_fam"/>
</dbReference>
<dbReference type="GO" id="GO:0016616">
    <property type="term" value="F:oxidoreductase activity, acting on the CH-OH group of donors, NAD or NADP as acceptor"/>
    <property type="evidence" value="ECO:0007669"/>
    <property type="project" value="UniProtKB-ARBA"/>
</dbReference>
<comment type="caution">
    <text evidence="3">The sequence shown here is derived from an EMBL/GenBank/DDBJ whole genome shotgun (WGS) entry which is preliminary data.</text>
</comment>
<evidence type="ECO:0000256" key="1">
    <source>
        <dbReference type="ARBA" id="ARBA00006484"/>
    </source>
</evidence>
<name>A0A506Y782_9MICO</name>
<evidence type="ECO:0000313" key="4">
    <source>
        <dbReference type="Proteomes" id="UP000316252"/>
    </source>
</evidence>
<evidence type="ECO:0000259" key="2">
    <source>
        <dbReference type="SMART" id="SM00822"/>
    </source>
</evidence>
<evidence type="ECO:0000313" key="3">
    <source>
        <dbReference type="EMBL" id="TPW77932.1"/>
    </source>
</evidence>